<dbReference type="GeneID" id="106673113"/>
<dbReference type="RefSeq" id="XP_014260579.1">
    <property type="nucleotide sequence ID" value="XM_014405093.1"/>
</dbReference>
<keyword evidence="3" id="KW-1185">Reference proteome</keyword>
<feature type="transmembrane region" description="Helical" evidence="1">
    <location>
        <begin position="129"/>
        <end position="150"/>
    </location>
</feature>
<organism evidence="2 3">
    <name type="scientific">Cimex lectularius</name>
    <name type="common">Bed bug</name>
    <name type="synonym">Acanthia lectularia</name>
    <dbReference type="NCBI Taxonomy" id="79782"/>
    <lineage>
        <taxon>Eukaryota</taxon>
        <taxon>Metazoa</taxon>
        <taxon>Ecdysozoa</taxon>
        <taxon>Arthropoda</taxon>
        <taxon>Hexapoda</taxon>
        <taxon>Insecta</taxon>
        <taxon>Pterygota</taxon>
        <taxon>Neoptera</taxon>
        <taxon>Paraneoptera</taxon>
        <taxon>Hemiptera</taxon>
        <taxon>Heteroptera</taxon>
        <taxon>Panheteroptera</taxon>
        <taxon>Cimicomorpha</taxon>
        <taxon>Cimicidae</taxon>
        <taxon>Cimex</taxon>
    </lineage>
</organism>
<accession>A0A8I6SAS8</accession>
<evidence type="ECO:0000313" key="2">
    <source>
        <dbReference type="EnsemblMetazoa" id="XP_014260579.1"/>
    </source>
</evidence>
<reference evidence="2" key="1">
    <citation type="submission" date="2022-01" db="UniProtKB">
        <authorList>
            <consortium name="EnsemblMetazoa"/>
        </authorList>
    </citation>
    <scope>IDENTIFICATION</scope>
</reference>
<dbReference type="Proteomes" id="UP000494040">
    <property type="component" value="Unassembled WGS sequence"/>
</dbReference>
<dbReference type="KEGG" id="clec:106673113"/>
<keyword evidence="1" id="KW-0812">Transmembrane</keyword>
<sequence>MRQRNMVYLKMAEVFLGVAVFSLHAASIWWGHHKRNARGSHVAIATGICSPMVPTLFRAEPALYGFNDLPKTIIIGLAIFVIHYHSYLPADWATNFFITLGFCGPLLPQIYRMEGLKSDEIPMDKLSDMLFSSFAAWVYMVGGAFQYKYLAYYLTLYKTCGSFMMALFFLIDLIVTWCSAADDEILIRNGVFFLIVARQEQWKVKDVRLQEDKMPITAPSTKIEPDSHYYRPRFMRPWGKAYFRVCDDEVAEKKLEDLLRMERKRRGKEALTPQERLLRAIEMKREIANALREQRIERAGRTISQNLSYR</sequence>
<protein>
    <submittedName>
        <fullName evidence="2">Uncharacterized protein</fullName>
    </submittedName>
</protein>
<dbReference type="AlphaFoldDB" id="A0A8I6SAS8"/>
<proteinExistence type="predicted"/>
<feature type="transmembrane region" description="Helical" evidence="1">
    <location>
        <begin position="92"/>
        <end position="108"/>
    </location>
</feature>
<keyword evidence="1" id="KW-0472">Membrane</keyword>
<evidence type="ECO:0000313" key="3">
    <source>
        <dbReference type="Proteomes" id="UP000494040"/>
    </source>
</evidence>
<feature type="transmembrane region" description="Helical" evidence="1">
    <location>
        <begin position="156"/>
        <end position="178"/>
    </location>
</feature>
<feature type="transmembrane region" description="Helical" evidence="1">
    <location>
        <begin position="69"/>
        <end position="86"/>
    </location>
</feature>
<name>A0A8I6SAS8_CIMLE</name>
<evidence type="ECO:0000256" key="1">
    <source>
        <dbReference type="SAM" id="Phobius"/>
    </source>
</evidence>
<keyword evidence="1" id="KW-1133">Transmembrane helix</keyword>
<dbReference type="EnsemblMetazoa" id="XM_014405093.1">
    <property type="protein sequence ID" value="XP_014260579.1"/>
    <property type="gene ID" value="LOC106673113"/>
</dbReference>
<feature type="transmembrane region" description="Helical" evidence="1">
    <location>
        <begin position="12"/>
        <end position="32"/>
    </location>
</feature>